<organism evidence="6">
    <name type="scientific">Mucor ambiguus</name>
    <dbReference type="NCBI Taxonomy" id="91626"/>
    <lineage>
        <taxon>Eukaryota</taxon>
        <taxon>Fungi</taxon>
        <taxon>Fungi incertae sedis</taxon>
        <taxon>Mucoromycota</taxon>
        <taxon>Mucoromycotina</taxon>
        <taxon>Mucoromycetes</taxon>
        <taxon>Mucorales</taxon>
        <taxon>Mucorineae</taxon>
        <taxon>Mucoraceae</taxon>
        <taxon>Mucor</taxon>
    </lineage>
</organism>
<dbReference type="Proteomes" id="UP000053815">
    <property type="component" value="Unassembled WGS sequence"/>
</dbReference>
<accession>A0A0C9MPN5</accession>
<proteinExistence type="inferred from homology"/>
<dbReference type="GO" id="GO:0008194">
    <property type="term" value="F:UDP-glycosyltransferase activity"/>
    <property type="evidence" value="ECO:0007669"/>
    <property type="project" value="InterPro"/>
</dbReference>
<keyword evidence="4" id="KW-0472">Membrane</keyword>
<dbReference type="PROSITE" id="PS00375">
    <property type="entry name" value="UDPGT"/>
    <property type="match status" value="1"/>
</dbReference>
<dbReference type="EMBL" id="DF836341">
    <property type="protein sequence ID" value="GAN03988.1"/>
    <property type="molecule type" value="Genomic_DNA"/>
</dbReference>
<feature type="transmembrane region" description="Helical" evidence="4">
    <location>
        <begin position="505"/>
        <end position="524"/>
    </location>
</feature>
<dbReference type="Gene3D" id="3.40.50.2000">
    <property type="entry name" value="Glycogen Phosphorylase B"/>
    <property type="match status" value="2"/>
</dbReference>
<dbReference type="PANTHER" id="PTHR48043:SF145">
    <property type="entry name" value="FI06409P-RELATED"/>
    <property type="match status" value="1"/>
</dbReference>
<dbReference type="AlphaFoldDB" id="A0A0C9MPN5"/>
<dbReference type="InterPro" id="IPR002213">
    <property type="entry name" value="UDP_glucos_trans"/>
</dbReference>
<dbReference type="InterPro" id="IPR035595">
    <property type="entry name" value="UDP_glycos_trans_CS"/>
</dbReference>
<reference evidence="6" key="1">
    <citation type="submission" date="2014-09" db="EMBL/GenBank/DDBJ databases">
        <title>Draft genome sequence of an oleaginous Mucoromycotina fungus Mucor ambiguus NBRC6742.</title>
        <authorList>
            <person name="Takeda I."/>
            <person name="Yamane N."/>
            <person name="Morita T."/>
            <person name="Tamano K."/>
            <person name="Machida M."/>
            <person name="Baker S."/>
            <person name="Koike H."/>
        </authorList>
    </citation>
    <scope>NUCLEOTIDE SEQUENCE</scope>
    <source>
        <strain evidence="6">NBRC 6742</strain>
    </source>
</reference>
<evidence type="ECO:0000313" key="6">
    <source>
        <dbReference type="EMBL" id="GAN03988.1"/>
    </source>
</evidence>
<evidence type="ECO:0000256" key="1">
    <source>
        <dbReference type="ARBA" id="ARBA00022676"/>
    </source>
</evidence>
<name>A0A0C9MPN5_9FUNG</name>
<evidence type="ECO:0000256" key="2">
    <source>
        <dbReference type="ARBA" id="ARBA00022679"/>
    </source>
</evidence>
<keyword evidence="1 3" id="KW-0328">Glycosyltransferase</keyword>
<keyword evidence="5" id="KW-0732">Signal</keyword>
<dbReference type="PANTHER" id="PTHR48043">
    <property type="entry name" value="EG:EG0003.4 PROTEIN-RELATED"/>
    <property type="match status" value="1"/>
</dbReference>
<evidence type="ECO:0000256" key="5">
    <source>
        <dbReference type="SAM" id="SignalP"/>
    </source>
</evidence>
<dbReference type="CDD" id="cd03784">
    <property type="entry name" value="GT1_Gtf-like"/>
    <property type="match status" value="1"/>
</dbReference>
<comment type="similarity">
    <text evidence="3">Belongs to the UDP-glycosyltransferase family.</text>
</comment>
<keyword evidence="7" id="KW-1185">Reference proteome</keyword>
<feature type="chain" id="PRO_5002199666" evidence="5">
    <location>
        <begin position="19"/>
        <end position="560"/>
    </location>
</feature>
<dbReference type="STRING" id="91626.A0A0C9MPN5"/>
<keyword evidence="2 3" id="KW-0808">Transferase</keyword>
<sequence>MKLLSWGTLVSMALCAHTFELGESFRQPKNILFGSVGGGSSHINWVLSILDELADRGHNITFITHDNEIKYGLEHPNLKTVSIGPNDIDLSIPGNRKRHTDNALFLIEVYKAVHTNYDTKMRKYKDIMENTHFDVALCDHFTIPCVDISQNLDVPLIITTALAISQDATASYINNFLESNDTTTADMSFIQRMIAKVVEPVNFVLDLKPVVDATKKMKQELGWLPLTGMPAFEDNWKDSLKIVNNLFGFEPARPLGPLVELVGPIMSKSYPDLTDDNRQFLDSHSKVAYVAFGQSVEIEDIEIELVLRSLIDAIESGALDGFIWAMRNSMHLFPHNIVSSTNQSYLVQDMLQGRYKHAQFVKWAPQMAILSHPHTHLFVSHAGLGSLHEAAYAGVRTALYPFYGDQMSNAYMMRTQHLGVQLHQSMSQDVFSQQVDRVARDVNGTFQRQVDRFQAMVQIHAQHGVARAADLVEEVMFASDHGKLSHRYPASRDMSFIKARNLDLWGFWVTFVLLFIMLACYSFYNMYGAALVAKDSYKIRKQQKAYLAQVRESLKQKKQA</sequence>
<dbReference type="InterPro" id="IPR050271">
    <property type="entry name" value="UDP-glycosyltransferase"/>
</dbReference>
<evidence type="ECO:0000313" key="7">
    <source>
        <dbReference type="Proteomes" id="UP000053815"/>
    </source>
</evidence>
<dbReference type="SUPFAM" id="SSF53756">
    <property type="entry name" value="UDP-Glycosyltransferase/glycogen phosphorylase"/>
    <property type="match status" value="1"/>
</dbReference>
<gene>
    <name evidence="6" type="ORF">MAM1_0052c03444</name>
</gene>
<dbReference type="OrthoDB" id="5835829at2759"/>
<keyword evidence="4" id="KW-1133">Transmembrane helix</keyword>
<protein>
    <submittedName>
        <fullName evidence="6">UDP-glucoronosyl and UDP-glucosyl transferase</fullName>
    </submittedName>
</protein>
<feature type="signal peptide" evidence="5">
    <location>
        <begin position="1"/>
        <end position="18"/>
    </location>
</feature>
<dbReference type="Pfam" id="PF00201">
    <property type="entry name" value="UDPGT"/>
    <property type="match status" value="1"/>
</dbReference>
<evidence type="ECO:0000256" key="4">
    <source>
        <dbReference type="SAM" id="Phobius"/>
    </source>
</evidence>
<keyword evidence="4" id="KW-0812">Transmembrane</keyword>
<evidence type="ECO:0000256" key="3">
    <source>
        <dbReference type="RuleBase" id="RU003718"/>
    </source>
</evidence>